<comment type="caution">
    <text evidence="2">The sequence shown here is derived from an EMBL/GenBank/DDBJ whole genome shotgun (WGS) entry which is preliminary data.</text>
</comment>
<feature type="region of interest" description="Disordered" evidence="1">
    <location>
        <begin position="576"/>
        <end position="599"/>
    </location>
</feature>
<sequence length="649" mass="72939">MSRSTLFTINSGSSIGRPNLMRSNMTLSRPQHKSIQNILSPTLDDAKESALFVGAVKDFVESRTSEAMEKLHLVAKVTLENLDPVLAKLSAETKHPRAYLTRLLDKIEEVGVKVPPDDWRKIRAFLLKDIETDTSRNKCPDENGNYDSAHRPSVQDDRVDASAADASTSKHNDFNETDTNVEMERMTETERVNEEEDPDSDSSTSVQSDKESSSSSSSSNSHVSLTSQLRQQLEGAKHLNTMSQIILQIESFILAHPGIMSLLNLTDQNDPWRNLEPWDKGHDHEAREDECQSESEMKKFDDVQEEAIDEKMEDISGAGVDTISKMGKNRCFLDYVRSAYSKWRTRNEYNDSSLPRDSEFPRAPNITSRFGPIDREPGLILGRTKVKENATDLSAKFKDKWIKKTRKVVDSENKIMLGAKIFGPKEVSSEQFSSASSDKRLGDVTDNFEGSEISLTESSKRLEIRSDSNVAWPSESETDDDLTQDRLDLGSKKPSQSTGSQVDHVEPLKRPDVASENYVAEPTGSKPDHAEALKDQDIDRDDLEKKISHTKSLRFEDAGPSRTKIGHSEHKMRLAKSSEKQSVKPGYSMSSIRVQQKKPADRDAVQKYLAKHEINELFQRSLQALYNNLTTILIYPPPTDSKKIDTTIG</sequence>
<name>A0AAV3ZEB1_9GAST</name>
<organism evidence="2 3">
    <name type="scientific">Plakobranchus ocellatus</name>
    <dbReference type="NCBI Taxonomy" id="259542"/>
    <lineage>
        <taxon>Eukaryota</taxon>
        <taxon>Metazoa</taxon>
        <taxon>Spiralia</taxon>
        <taxon>Lophotrochozoa</taxon>
        <taxon>Mollusca</taxon>
        <taxon>Gastropoda</taxon>
        <taxon>Heterobranchia</taxon>
        <taxon>Euthyneura</taxon>
        <taxon>Panpulmonata</taxon>
        <taxon>Sacoglossa</taxon>
        <taxon>Placobranchoidea</taxon>
        <taxon>Plakobranchidae</taxon>
        <taxon>Plakobranchus</taxon>
    </lineage>
</organism>
<feature type="compositionally biased region" description="Basic and acidic residues" evidence="1">
    <location>
        <begin position="182"/>
        <end position="192"/>
    </location>
</feature>
<dbReference type="EMBL" id="BLXT01002301">
    <property type="protein sequence ID" value="GFN92922.1"/>
    <property type="molecule type" value="Genomic_DNA"/>
</dbReference>
<feature type="region of interest" description="Disordered" evidence="1">
    <location>
        <begin position="351"/>
        <end position="371"/>
    </location>
</feature>
<reference evidence="2 3" key="1">
    <citation type="journal article" date="2021" name="Elife">
        <title>Chloroplast acquisition without the gene transfer in kleptoplastic sea slugs, Plakobranchus ocellatus.</title>
        <authorList>
            <person name="Maeda T."/>
            <person name="Takahashi S."/>
            <person name="Yoshida T."/>
            <person name="Shimamura S."/>
            <person name="Takaki Y."/>
            <person name="Nagai Y."/>
            <person name="Toyoda A."/>
            <person name="Suzuki Y."/>
            <person name="Arimoto A."/>
            <person name="Ishii H."/>
            <person name="Satoh N."/>
            <person name="Nishiyama T."/>
            <person name="Hasebe M."/>
            <person name="Maruyama T."/>
            <person name="Minagawa J."/>
            <person name="Obokata J."/>
            <person name="Shigenobu S."/>
        </authorList>
    </citation>
    <scope>NUCLEOTIDE SEQUENCE [LARGE SCALE GENOMIC DNA]</scope>
</reference>
<feature type="compositionally biased region" description="Low complexity" evidence="1">
    <location>
        <begin position="201"/>
        <end position="229"/>
    </location>
</feature>
<evidence type="ECO:0000313" key="2">
    <source>
        <dbReference type="EMBL" id="GFN92922.1"/>
    </source>
</evidence>
<feature type="region of interest" description="Disordered" evidence="1">
    <location>
        <begin position="469"/>
        <end position="540"/>
    </location>
</feature>
<feature type="compositionally biased region" description="Basic and acidic residues" evidence="1">
    <location>
        <begin position="526"/>
        <end position="540"/>
    </location>
</feature>
<proteinExistence type="predicted"/>
<feature type="compositionally biased region" description="Basic and acidic residues" evidence="1">
    <location>
        <begin position="503"/>
        <end position="513"/>
    </location>
</feature>
<protein>
    <submittedName>
        <fullName evidence="2">Uncharacterized protein</fullName>
    </submittedName>
</protein>
<keyword evidence="3" id="KW-1185">Reference proteome</keyword>
<accession>A0AAV3ZEB1</accession>
<feature type="region of interest" description="Disordered" evidence="1">
    <location>
        <begin position="134"/>
        <end position="229"/>
    </location>
</feature>
<evidence type="ECO:0000313" key="3">
    <source>
        <dbReference type="Proteomes" id="UP000735302"/>
    </source>
</evidence>
<evidence type="ECO:0000256" key="1">
    <source>
        <dbReference type="SAM" id="MobiDB-lite"/>
    </source>
</evidence>
<gene>
    <name evidence="2" type="ORF">PoB_001942800</name>
</gene>
<dbReference type="AlphaFoldDB" id="A0AAV3ZEB1"/>
<feature type="compositionally biased region" description="Basic and acidic residues" evidence="1">
    <location>
        <begin position="148"/>
        <end position="160"/>
    </location>
</feature>
<dbReference type="Proteomes" id="UP000735302">
    <property type="component" value="Unassembled WGS sequence"/>
</dbReference>
<feature type="compositionally biased region" description="Basic and acidic residues" evidence="1">
    <location>
        <begin position="351"/>
        <end position="360"/>
    </location>
</feature>